<sequence length="174" mass="19633">MNGNWLRVSPDELERARTDLGWAYELAMTERDDSSERWTATDKAWNGLDFLLDRLGFEIPLVLGAEEFVELPDVEPDSEEMFDFLESLEDDWGYGPPSYLTPGQVAAAASRLAALTEDDLIRGVDPQELNRAEIYPGTWERPGEMAWVAHYLPDVRSFFAAAAKDGDAVICWLD</sequence>
<accession>A0A1C6S2Q4</accession>
<proteinExistence type="predicted"/>
<protein>
    <recommendedName>
        <fullName evidence="3">DUF1877 family protein</fullName>
    </recommendedName>
</protein>
<name>A0A1C6S2Q4_9ACTN</name>
<dbReference type="RefSeq" id="WP_091652932.1">
    <property type="nucleotide sequence ID" value="NZ_FMHW01000002.1"/>
</dbReference>
<gene>
    <name evidence="1" type="ORF">GA0074692_1621</name>
</gene>
<dbReference type="Pfam" id="PF08974">
    <property type="entry name" value="DUF1877"/>
    <property type="match status" value="1"/>
</dbReference>
<reference evidence="2" key="1">
    <citation type="submission" date="2016-06" db="EMBL/GenBank/DDBJ databases">
        <authorList>
            <person name="Varghese N."/>
            <person name="Submissions Spin"/>
        </authorList>
    </citation>
    <scope>NUCLEOTIDE SEQUENCE [LARGE SCALE GENOMIC DNA]</scope>
    <source>
        <strain evidence="2">DSM 43817</strain>
    </source>
</reference>
<dbReference type="Proteomes" id="UP000198959">
    <property type="component" value="Unassembled WGS sequence"/>
</dbReference>
<evidence type="ECO:0008006" key="3">
    <source>
        <dbReference type="Google" id="ProtNLM"/>
    </source>
</evidence>
<keyword evidence="2" id="KW-1185">Reference proteome</keyword>
<dbReference type="Gene3D" id="3.40.1760.10">
    <property type="entry name" value="YfbM-like super family"/>
    <property type="match status" value="1"/>
</dbReference>
<dbReference type="STRING" id="145854.GA0074692_1621"/>
<dbReference type="InterPro" id="IPR015068">
    <property type="entry name" value="DUF1877"/>
</dbReference>
<evidence type="ECO:0000313" key="1">
    <source>
        <dbReference type="EMBL" id="SCL23655.1"/>
    </source>
</evidence>
<evidence type="ECO:0000313" key="2">
    <source>
        <dbReference type="Proteomes" id="UP000198959"/>
    </source>
</evidence>
<dbReference type="OrthoDB" id="5354816at2"/>
<organism evidence="1 2">
    <name type="scientific">Micromonospora pallida</name>
    <dbReference type="NCBI Taxonomy" id="145854"/>
    <lineage>
        <taxon>Bacteria</taxon>
        <taxon>Bacillati</taxon>
        <taxon>Actinomycetota</taxon>
        <taxon>Actinomycetes</taxon>
        <taxon>Micromonosporales</taxon>
        <taxon>Micromonosporaceae</taxon>
        <taxon>Micromonospora</taxon>
    </lineage>
</organism>
<dbReference type="AlphaFoldDB" id="A0A1C6S2Q4"/>
<dbReference type="SUPFAM" id="SSF111069">
    <property type="entry name" value="Hypothetical protein yfbM"/>
    <property type="match status" value="1"/>
</dbReference>
<dbReference type="InterPro" id="IPR035944">
    <property type="entry name" value="YfbM-like_sf"/>
</dbReference>
<dbReference type="EMBL" id="FMHW01000002">
    <property type="protein sequence ID" value="SCL23655.1"/>
    <property type="molecule type" value="Genomic_DNA"/>
</dbReference>